<dbReference type="OrthoDB" id="1805474at2"/>
<dbReference type="RefSeq" id="WP_119348184.1">
    <property type="nucleotide sequence ID" value="NZ_QWET01000001.1"/>
</dbReference>
<dbReference type="Gene3D" id="3.30.70.2660">
    <property type="match status" value="1"/>
</dbReference>
<dbReference type="EMBL" id="QWET01000001">
    <property type="protein sequence ID" value="RIH67160.1"/>
    <property type="molecule type" value="Genomic_DNA"/>
</dbReference>
<evidence type="ECO:0000313" key="3">
    <source>
        <dbReference type="Proteomes" id="UP000266441"/>
    </source>
</evidence>
<dbReference type="InterPro" id="IPR013422">
    <property type="entry name" value="CRISPR-assoc_prot_Cas5_N"/>
</dbReference>
<comment type="caution">
    <text evidence="2">The sequence shown here is derived from an EMBL/GenBank/DDBJ whole genome shotgun (WGS) entry which is preliminary data.</text>
</comment>
<keyword evidence="1" id="KW-0051">Antiviral defense</keyword>
<dbReference type="AlphaFoldDB" id="A0A399DBB2"/>
<evidence type="ECO:0000313" key="2">
    <source>
        <dbReference type="EMBL" id="RIH67160.1"/>
    </source>
</evidence>
<sequence>MEVISFDISGKIAHFRKYYANNTALSFSIPPRTTVMGMLAAICGLPKDSYYELFSSENIDIGIALLSRTKKTIHRLNLIRVLGPSDFRGSKGHIQTPFEIVTGENINDSIITYRVFLRPLNIGEKDYIRLKELIKTKGNNFALTLGAASFNASLSNYKEYEATERKASNEFEYFDSAINSDDVLEIELLKENGGRISIVEEELMPADFVANYNRELQKMNRMLYSVSASQLKARLKESANVLELMEGEAKSHIQFMK</sequence>
<evidence type="ECO:0000256" key="1">
    <source>
        <dbReference type="ARBA" id="ARBA00023118"/>
    </source>
</evidence>
<proteinExistence type="predicted"/>
<name>A0A399DBB2_9BACT</name>
<reference evidence="2 3" key="1">
    <citation type="journal article" date="2015" name="Int. J. Syst. Evol. Microbiol.">
        <title>Mariniphaga sediminis sp. nov., isolated from coastal sediment.</title>
        <authorList>
            <person name="Wang F.Q."/>
            <person name="Shen Q.Y."/>
            <person name="Chen G.J."/>
            <person name="Du Z.J."/>
        </authorList>
    </citation>
    <scope>NUCLEOTIDE SEQUENCE [LARGE SCALE GENOMIC DNA]</scope>
    <source>
        <strain evidence="2 3">SY21</strain>
    </source>
</reference>
<gene>
    <name evidence="2" type="primary">cas5</name>
    <name evidence="2" type="ORF">D1164_01655</name>
</gene>
<dbReference type="NCBIfam" id="TIGR02593">
    <property type="entry name" value="CRISPR_cas5"/>
    <property type="match status" value="1"/>
</dbReference>
<protein>
    <submittedName>
        <fullName evidence="2">CRISPR-associated protein Cas5</fullName>
    </submittedName>
</protein>
<dbReference type="GO" id="GO:0051607">
    <property type="term" value="P:defense response to virus"/>
    <property type="evidence" value="ECO:0007669"/>
    <property type="project" value="UniProtKB-KW"/>
</dbReference>
<accession>A0A399DBB2</accession>
<keyword evidence="3" id="KW-1185">Reference proteome</keyword>
<dbReference type="Proteomes" id="UP000266441">
    <property type="component" value="Unassembled WGS sequence"/>
</dbReference>
<organism evidence="2 3">
    <name type="scientific">Mariniphaga sediminis</name>
    <dbReference type="NCBI Taxonomy" id="1628158"/>
    <lineage>
        <taxon>Bacteria</taxon>
        <taxon>Pseudomonadati</taxon>
        <taxon>Bacteroidota</taxon>
        <taxon>Bacteroidia</taxon>
        <taxon>Marinilabiliales</taxon>
        <taxon>Prolixibacteraceae</taxon>
        <taxon>Mariniphaga</taxon>
    </lineage>
</organism>